<dbReference type="OrthoDB" id="2449131at2"/>
<organism evidence="1 2">
    <name type="scientific">Litchfieldia salsa</name>
    <dbReference type="NCBI Taxonomy" id="930152"/>
    <lineage>
        <taxon>Bacteria</taxon>
        <taxon>Bacillati</taxon>
        <taxon>Bacillota</taxon>
        <taxon>Bacilli</taxon>
        <taxon>Bacillales</taxon>
        <taxon>Bacillaceae</taxon>
        <taxon>Litchfieldia</taxon>
    </lineage>
</organism>
<sequence>MKKYSIYIMLIAVLILLTGCMYPDEKLVENQVPFEHQLDSVQQSVINFQEANGGLLPIKTREMDTPIYQKYPVDFNKLIPRFIGEPPGSAFESGGVYVYVLVDVETDPKVKLFDLTITEKIRELKLRLDVYRRENGYPPVKDVIDTNIFTLDYEKLGMKEELFVVSPFTGNNLPLVINNEVEVFVDYRIDLYNALTNNKHSFKPGEDIRNILVENSMFVPAHSAPYTINSENEPIFLKK</sequence>
<protein>
    <submittedName>
        <fullName evidence="1">Uncharacterized protein</fullName>
    </submittedName>
</protein>
<name>A0A1H0WGF4_9BACI</name>
<proteinExistence type="predicted"/>
<dbReference type="PROSITE" id="PS51257">
    <property type="entry name" value="PROKAR_LIPOPROTEIN"/>
    <property type="match status" value="1"/>
</dbReference>
<dbReference type="EMBL" id="FNJU01000011">
    <property type="protein sequence ID" value="SDP89386.1"/>
    <property type="molecule type" value="Genomic_DNA"/>
</dbReference>
<evidence type="ECO:0000313" key="1">
    <source>
        <dbReference type="EMBL" id="SDP89386.1"/>
    </source>
</evidence>
<dbReference type="Proteomes" id="UP000199159">
    <property type="component" value="Unassembled WGS sequence"/>
</dbReference>
<dbReference type="STRING" id="930152.SAMN05216565_11119"/>
<evidence type="ECO:0000313" key="2">
    <source>
        <dbReference type="Proteomes" id="UP000199159"/>
    </source>
</evidence>
<reference evidence="2" key="1">
    <citation type="submission" date="2016-10" db="EMBL/GenBank/DDBJ databases">
        <authorList>
            <person name="Varghese N."/>
            <person name="Submissions S."/>
        </authorList>
    </citation>
    <scope>NUCLEOTIDE SEQUENCE [LARGE SCALE GENOMIC DNA]</scope>
    <source>
        <strain evidence="2">IBRC-M10078</strain>
    </source>
</reference>
<accession>A0A1H0WGF4</accession>
<keyword evidence="2" id="KW-1185">Reference proteome</keyword>
<dbReference type="AlphaFoldDB" id="A0A1H0WGF4"/>
<gene>
    <name evidence="1" type="ORF">SAMN05216565_11119</name>
</gene>
<dbReference type="RefSeq" id="WP_090857417.1">
    <property type="nucleotide sequence ID" value="NZ_FNJU01000011.1"/>
</dbReference>